<dbReference type="PRINTS" id="PR00598">
    <property type="entry name" value="HTHMARR"/>
</dbReference>
<organism evidence="5 6">
    <name type="scientific">Clostridium facile</name>
    <dbReference type="NCBI Taxonomy" id="2763035"/>
    <lineage>
        <taxon>Bacteria</taxon>
        <taxon>Bacillati</taxon>
        <taxon>Bacillota</taxon>
        <taxon>Clostridia</taxon>
        <taxon>Eubacteriales</taxon>
        <taxon>Clostridiaceae</taxon>
        <taxon>Clostridium</taxon>
    </lineage>
</organism>
<dbReference type="InterPro" id="IPR036388">
    <property type="entry name" value="WH-like_DNA-bd_sf"/>
</dbReference>
<protein>
    <submittedName>
        <fullName evidence="5">MarR family transcriptional regulator</fullName>
    </submittedName>
</protein>
<dbReference type="SUPFAM" id="SSF46785">
    <property type="entry name" value="Winged helix' DNA-binding domain"/>
    <property type="match status" value="1"/>
</dbReference>
<dbReference type="InterPro" id="IPR000835">
    <property type="entry name" value="HTH_MarR-typ"/>
</dbReference>
<keyword evidence="1" id="KW-0805">Transcription regulation</keyword>
<dbReference type="InterPro" id="IPR023187">
    <property type="entry name" value="Tscrpt_reg_MarR-type_CS"/>
</dbReference>
<dbReference type="PROSITE" id="PS01117">
    <property type="entry name" value="HTH_MARR_1"/>
    <property type="match status" value="1"/>
</dbReference>
<dbReference type="PANTHER" id="PTHR42756">
    <property type="entry name" value="TRANSCRIPTIONAL REGULATOR, MARR"/>
    <property type="match status" value="1"/>
</dbReference>
<keyword evidence="6" id="KW-1185">Reference proteome</keyword>
<evidence type="ECO:0000313" key="6">
    <source>
        <dbReference type="Proteomes" id="UP000649151"/>
    </source>
</evidence>
<dbReference type="PROSITE" id="PS50995">
    <property type="entry name" value="HTH_MARR_2"/>
    <property type="match status" value="1"/>
</dbReference>
<keyword evidence="3" id="KW-0804">Transcription</keyword>
<dbReference type="Gene3D" id="1.10.10.10">
    <property type="entry name" value="Winged helix-like DNA-binding domain superfamily/Winged helix DNA-binding domain"/>
    <property type="match status" value="1"/>
</dbReference>
<evidence type="ECO:0000256" key="3">
    <source>
        <dbReference type="ARBA" id="ARBA00023163"/>
    </source>
</evidence>
<evidence type="ECO:0000256" key="1">
    <source>
        <dbReference type="ARBA" id="ARBA00023015"/>
    </source>
</evidence>
<dbReference type="EMBL" id="JACOQK010000001">
    <property type="protein sequence ID" value="MBC5788340.1"/>
    <property type="molecule type" value="Genomic_DNA"/>
</dbReference>
<evidence type="ECO:0000259" key="4">
    <source>
        <dbReference type="PROSITE" id="PS50995"/>
    </source>
</evidence>
<accession>A0ABR7IT79</accession>
<comment type="caution">
    <text evidence="5">The sequence shown here is derived from an EMBL/GenBank/DDBJ whole genome shotgun (WGS) entry which is preliminary data.</text>
</comment>
<dbReference type="SMART" id="SM00347">
    <property type="entry name" value="HTH_MARR"/>
    <property type="match status" value="1"/>
</dbReference>
<evidence type="ECO:0000256" key="2">
    <source>
        <dbReference type="ARBA" id="ARBA00023125"/>
    </source>
</evidence>
<dbReference type="RefSeq" id="WP_186996912.1">
    <property type="nucleotide sequence ID" value="NZ_JACOQK010000001.1"/>
</dbReference>
<dbReference type="InterPro" id="IPR036390">
    <property type="entry name" value="WH_DNA-bd_sf"/>
</dbReference>
<keyword evidence="2" id="KW-0238">DNA-binding</keyword>
<dbReference type="Pfam" id="PF01047">
    <property type="entry name" value="MarR"/>
    <property type="match status" value="1"/>
</dbReference>
<sequence length="145" mass="16930">MRELIKWLSIADRFTRLNLDKNLANLNINNSQYFYILKICENPGITQDKLQSFIHVNPSNITRALNQLEKTGFLLRFPNEQDKRTFHLFPTEQAKKAYSAILEAIQQSCESLTYGFTEQEKQQFLFLLKKSASNILALENAKRFP</sequence>
<name>A0ABR7IT79_9CLOT</name>
<reference evidence="5 6" key="1">
    <citation type="submission" date="2020-08" db="EMBL/GenBank/DDBJ databases">
        <title>Genome public.</title>
        <authorList>
            <person name="Liu C."/>
            <person name="Sun Q."/>
        </authorList>
    </citation>
    <scope>NUCLEOTIDE SEQUENCE [LARGE SCALE GENOMIC DNA]</scope>
    <source>
        <strain evidence="5 6">NSJ-27</strain>
    </source>
</reference>
<feature type="domain" description="HTH marR-type" evidence="4">
    <location>
        <begin position="1"/>
        <end position="133"/>
    </location>
</feature>
<evidence type="ECO:0000313" key="5">
    <source>
        <dbReference type="EMBL" id="MBC5788340.1"/>
    </source>
</evidence>
<dbReference type="PANTHER" id="PTHR42756:SF2">
    <property type="entry name" value="MARR FAMILY REGULATORY PROTEIN"/>
    <property type="match status" value="1"/>
</dbReference>
<gene>
    <name evidence="5" type="ORF">H8Z77_10020</name>
</gene>
<proteinExistence type="predicted"/>
<dbReference type="Proteomes" id="UP000649151">
    <property type="component" value="Unassembled WGS sequence"/>
</dbReference>